<proteinExistence type="predicted"/>
<dbReference type="InterPro" id="IPR052968">
    <property type="entry name" value="Nucleotide_metab_enz"/>
</dbReference>
<dbReference type="EMBL" id="DRZI01000277">
    <property type="protein sequence ID" value="HHP82291.1"/>
    <property type="molecule type" value="Genomic_DNA"/>
</dbReference>
<organism evidence="2">
    <name type="scientific">Ignisphaera aggregans</name>
    <dbReference type="NCBI Taxonomy" id="334771"/>
    <lineage>
        <taxon>Archaea</taxon>
        <taxon>Thermoproteota</taxon>
        <taxon>Thermoprotei</taxon>
        <taxon>Desulfurococcales</taxon>
        <taxon>Desulfurococcaceae</taxon>
        <taxon>Ignisphaera</taxon>
    </lineage>
</organism>
<protein>
    <recommendedName>
        <fullName evidence="1">DHHA1 domain-containing protein</fullName>
    </recommendedName>
</protein>
<dbReference type="PANTHER" id="PTHR42146:SF1">
    <property type="entry name" value="OLIGORIBONUCLEASE NRNB"/>
    <property type="match status" value="1"/>
</dbReference>
<evidence type="ECO:0000259" key="1">
    <source>
        <dbReference type="Pfam" id="PF02272"/>
    </source>
</evidence>
<accession>A0A7C5TIP1</accession>
<name>A0A7C5TIP1_9CREN</name>
<sequence length="342" mass="39420">MHGIVTHTDLDGIVGAAIYVLGKGIRKNEYYVLFIEPIEIEKICDLINKNYEAISIIDIGVNVDSLKELLRCIEGSSVDVYWYDHHIWDLEWINKLSRYGVKLYIDSNSKCATDVVAKSINIENRLIREYVDVTCAVDSWCFYRWEAPYLYRYIDYVKRFYGLERAFIDILDAIERGIEVSELIKWIDPFIEKYIDEELKTISNICKDIKRIEVDDKDICIYYRGFSIPNQSIVGNAVLNICNCKIAAIIRHDLTGISFRSREYNVREIAKKLGGGGHIKAAGAPLKINRLFKIALDMLPDKLRKAMLYGYIEKLLRDSIAINKNGSLNVSLSKILRLKKLV</sequence>
<feature type="domain" description="DHHA1" evidence="1">
    <location>
        <begin position="234"/>
        <end position="289"/>
    </location>
</feature>
<comment type="caution">
    <text evidence="2">The sequence shown here is derived from an EMBL/GenBank/DDBJ whole genome shotgun (WGS) entry which is preliminary data.</text>
</comment>
<dbReference type="InterPro" id="IPR038763">
    <property type="entry name" value="DHH_sf"/>
</dbReference>
<evidence type="ECO:0000313" key="2">
    <source>
        <dbReference type="EMBL" id="HHP82291.1"/>
    </source>
</evidence>
<reference evidence="2" key="1">
    <citation type="journal article" date="2020" name="mSystems">
        <title>Genome- and Community-Level Interaction Insights into Carbon Utilization and Element Cycling Functions of Hydrothermarchaeota in Hydrothermal Sediment.</title>
        <authorList>
            <person name="Zhou Z."/>
            <person name="Liu Y."/>
            <person name="Xu W."/>
            <person name="Pan J."/>
            <person name="Luo Z.H."/>
            <person name="Li M."/>
        </authorList>
    </citation>
    <scope>NUCLEOTIDE SEQUENCE [LARGE SCALE GENOMIC DNA]</scope>
    <source>
        <strain evidence="2">SpSt-1121</strain>
    </source>
</reference>
<dbReference type="GO" id="GO:0003676">
    <property type="term" value="F:nucleic acid binding"/>
    <property type="evidence" value="ECO:0007669"/>
    <property type="project" value="InterPro"/>
</dbReference>
<dbReference type="AlphaFoldDB" id="A0A7C5TIP1"/>
<dbReference type="InterPro" id="IPR003156">
    <property type="entry name" value="DHHA1_dom"/>
</dbReference>
<dbReference type="PANTHER" id="PTHR42146">
    <property type="entry name" value="3',5'-CYCLIC-NUCLEOTIDE PHOSPHODIESTERASE"/>
    <property type="match status" value="1"/>
</dbReference>
<dbReference type="Gene3D" id="3.10.310.30">
    <property type="match status" value="1"/>
</dbReference>
<dbReference type="SUPFAM" id="SSF64182">
    <property type="entry name" value="DHH phosphoesterases"/>
    <property type="match status" value="1"/>
</dbReference>
<gene>
    <name evidence="2" type="ORF">ENM84_06480</name>
</gene>
<dbReference type="Pfam" id="PF02272">
    <property type="entry name" value="DHHA1"/>
    <property type="match status" value="1"/>
</dbReference>